<feature type="domain" description="Peroxin/Ferlin" evidence="2">
    <location>
        <begin position="62"/>
        <end position="100"/>
    </location>
</feature>
<gene>
    <name evidence="3" type="ORF">P7K49_029185</name>
</gene>
<dbReference type="InterPro" id="IPR006614">
    <property type="entry name" value="Peroxin/Ferlin"/>
</dbReference>
<evidence type="ECO:0000313" key="4">
    <source>
        <dbReference type="Proteomes" id="UP001266305"/>
    </source>
</evidence>
<dbReference type="SMART" id="SM00694">
    <property type="entry name" value="DysFC"/>
    <property type="match status" value="2"/>
</dbReference>
<sequence length="235" mass="27009">MPEVFENQTRLPGGQWIYMSDNYTDVNGEKVLPKDDIECPLGWKWEDEEWSTDLNRAVDEQGWEYSITIPPDRKPKHWVPAEKMYYTHRRRRWVRLRRRDLSQMEALKRVSQQVVVGVRPLVTGGQQAQHRQAEAEGEGWEYASLFGWKFHLEYRKTDAFRRRRWRRRMEPLEKTGPAAVFALEGALEALWGGLRTSGEPATDFGESPSLVPRPAQVEVEGGGGALGSLGCGLVL</sequence>
<accession>A0ABQ9U6G1</accession>
<proteinExistence type="predicted"/>
<dbReference type="Pfam" id="PF06398">
    <property type="entry name" value="Pex24p"/>
    <property type="match status" value="1"/>
</dbReference>
<dbReference type="InterPro" id="IPR010482">
    <property type="entry name" value="TECPR1-like_DysF"/>
</dbReference>
<reference evidence="3 4" key="1">
    <citation type="submission" date="2023-05" db="EMBL/GenBank/DDBJ databases">
        <title>B98-5 Cell Line De Novo Hybrid Assembly: An Optical Mapping Approach.</title>
        <authorList>
            <person name="Kananen K."/>
            <person name="Auerbach J.A."/>
            <person name="Kautto E."/>
            <person name="Blachly J.S."/>
        </authorList>
    </citation>
    <scope>NUCLEOTIDE SEQUENCE [LARGE SCALE GENOMIC DNA]</scope>
    <source>
        <strain evidence="3">B95-8</strain>
        <tissue evidence="3">Cell line</tissue>
    </source>
</reference>
<comment type="caution">
    <text evidence="3">The sequence shown here is derived from an EMBL/GenBank/DDBJ whole genome shotgun (WGS) entry which is preliminary data.</text>
</comment>
<keyword evidence="4" id="KW-1185">Reference proteome</keyword>
<dbReference type="SMART" id="SM00693">
    <property type="entry name" value="DysFN"/>
    <property type="match status" value="1"/>
</dbReference>
<dbReference type="Proteomes" id="UP001266305">
    <property type="component" value="Unassembled WGS sequence"/>
</dbReference>
<feature type="domain" description="Peroxin/Ferlin" evidence="1">
    <location>
        <begin position="3"/>
        <end position="53"/>
    </location>
</feature>
<evidence type="ECO:0000313" key="3">
    <source>
        <dbReference type="EMBL" id="KAK2092656.1"/>
    </source>
</evidence>
<dbReference type="EMBL" id="JASSZA010000015">
    <property type="protein sequence ID" value="KAK2092656.1"/>
    <property type="molecule type" value="Genomic_DNA"/>
</dbReference>
<evidence type="ECO:0000259" key="2">
    <source>
        <dbReference type="SMART" id="SM00694"/>
    </source>
</evidence>
<protein>
    <recommendedName>
        <fullName evidence="1 2">Peroxin/Ferlin domain-containing protein</fullName>
    </recommendedName>
</protein>
<evidence type="ECO:0000259" key="1">
    <source>
        <dbReference type="SMART" id="SM00693"/>
    </source>
</evidence>
<name>A0ABQ9U6G1_SAGOE</name>
<feature type="domain" description="Peroxin/Ferlin" evidence="2">
    <location>
        <begin position="139"/>
        <end position="172"/>
    </location>
</feature>
<organism evidence="3 4">
    <name type="scientific">Saguinus oedipus</name>
    <name type="common">Cotton-top tamarin</name>
    <name type="synonym">Oedipomidas oedipus</name>
    <dbReference type="NCBI Taxonomy" id="9490"/>
    <lineage>
        <taxon>Eukaryota</taxon>
        <taxon>Metazoa</taxon>
        <taxon>Chordata</taxon>
        <taxon>Craniata</taxon>
        <taxon>Vertebrata</taxon>
        <taxon>Euteleostomi</taxon>
        <taxon>Mammalia</taxon>
        <taxon>Eutheria</taxon>
        <taxon>Euarchontoglires</taxon>
        <taxon>Primates</taxon>
        <taxon>Haplorrhini</taxon>
        <taxon>Platyrrhini</taxon>
        <taxon>Cebidae</taxon>
        <taxon>Callitrichinae</taxon>
        <taxon>Saguinus</taxon>
    </lineage>
</organism>